<dbReference type="EMBL" id="JANATA010000015">
    <property type="protein sequence ID" value="MCP3429118.1"/>
    <property type="molecule type" value="Genomic_DNA"/>
</dbReference>
<protein>
    <submittedName>
        <fullName evidence="3">ATP-grasp domain-containing protein</fullName>
    </submittedName>
</protein>
<organism evidence="3 4">
    <name type="scientific">Opacimonas viscosa</name>
    <dbReference type="NCBI Taxonomy" id="2961944"/>
    <lineage>
        <taxon>Bacteria</taxon>
        <taxon>Pseudomonadati</taxon>
        <taxon>Pseudomonadota</taxon>
        <taxon>Gammaproteobacteria</taxon>
        <taxon>Alteromonadales</taxon>
        <taxon>Alteromonadaceae</taxon>
        <taxon>Opacimonas</taxon>
    </lineage>
</organism>
<sequence>MKILVIPSSTEVAFEVIRSLKDIKNIDIYGANTICAYSELPKNKCVTGIPYIDAESFIPSIQDLIEKNNITHIFPAHDSASLKLTQNANKLNAKVISSSFITNNIARSKRSTYEVLKGIVRVPKLYNKEDVLPFPLFVKPDVGQGSVGTFKLNSQKDIEKVTTNDLICEFLPGDEYTVDCISDSKGKLLDASPRKREAMRNGIAVATSLVKDKLEFIEFAEKINSVINFKGAWFFQVKRDSDNQLCLLEFATRIAGSMITSRFNGINYAELSLLIAEDIPVSTITNHLDVTLYRNLSYQFETDLDYDTIYSDFDDCLIFGDKVNTDLVKLFFIARNDGKKVHLITRHNGNLQEKLRTLRLIGLFDSIIHITDGTSKSNYINPKNAIFIDDSFRERYDVRKVHNIPCFSVDMIKGLTCLKN</sequence>
<dbReference type="InterPro" id="IPR013815">
    <property type="entry name" value="ATP_grasp_subdomain_1"/>
</dbReference>
<reference evidence="3" key="1">
    <citation type="submission" date="2022-07" db="EMBL/GenBank/DDBJ databases">
        <title>Characterization of the Novel Bacterium Alteromonas immobilis LMIT006 and Alteromonas gregis LMIT007.</title>
        <authorList>
            <person name="Lin X."/>
        </authorList>
    </citation>
    <scope>NUCLEOTIDE SEQUENCE</scope>
    <source>
        <strain evidence="3">LMIT007</strain>
    </source>
</reference>
<evidence type="ECO:0000259" key="2">
    <source>
        <dbReference type="PROSITE" id="PS50975"/>
    </source>
</evidence>
<dbReference type="Proteomes" id="UP001165413">
    <property type="component" value="Unassembled WGS sequence"/>
</dbReference>
<dbReference type="Gene3D" id="3.30.470.20">
    <property type="entry name" value="ATP-grasp fold, B domain"/>
    <property type="match status" value="1"/>
</dbReference>
<dbReference type="GO" id="GO:0003824">
    <property type="term" value="F:catalytic activity"/>
    <property type="evidence" value="ECO:0007669"/>
    <property type="project" value="UniProtKB-ARBA"/>
</dbReference>
<keyword evidence="1" id="KW-0067">ATP-binding</keyword>
<gene>
    <name evidence="3" type="ORF">NLF92_09205</name>
</gene>
<dbReference type="RefSeq" id="WP_254101089.1">
    <property type="nucleotide sequence ID" value="NZ_JANATA010000015.1"/>
</dbReference>
<evidence type="ECO:0000313" key="4">
    <source>
        <dbReference type="Proteomes" id="UP001165413"/>
    </source>
</evidence>
<dbReference type="AlphaFoldDB" id="A0AA41X446"/>
<dbReference type="InterPro" id="IPR011761">
    <property type="entry name" value="ATP-grasp"/>
</dbReference>
<dbReference type="SUPFAM" id="SSF56784">
    <property type="entry name" value="HAD-like"/>
    <property type="match status" value="1"/>
</dbReference>
<accession>A0AA41X446</accession>
<name>A0AA41X446_9ALTE</name>
<comment type="caution">
    <text evidence="3">The sequence shown here is derived from an EMBL/GenBank/DDBJ whole genome shotgun (WGS) entry which is preliminary data.</text>
</comment>
<dbReference type="InterPro" id="IPR036412">
    <property type="entry name" value="HAD-like_sf"/>
</dbReference>
<dbReference type="Gene3D" id="3.40.50.20">
    <property type="match status" value="1"/>
</dbReference>
<evidence type="ECO:0000313" key="3">
    <source>
        <dbReference type="EMBL" id="MCP3429118.1"/>
    </source>
</evidence>
<evidence type="ECO:0000256" key="1">
    <source>
        <dbReference type="PROSITE-ProRule" id="PRU00409"/>
    </source>
</evidence>
<keyword evidence="4" id="KW-1185">Reference proteome</keyword>
<dbReference type="Gene3D" id="3.30.1490.20">
    <property type="entry name" value="ATP-grasp fold, A domain"/>
    <property type="match status" value="1"/>
</dbReference>
<dbReference type="SUPFAM" id="SSF56059">
    <property type="entry name" value="Glutathione synthetase ATP-binding domain-like"/>
    <property type="match status" value="1"/>
</dbReference>
<dbReference type="GO" id="GO:0046872">
    <property type="term" value="F:metal ion binding"/>
    <property type="evidence" value="ECO:0007669"/>
    <property type="project" value="InterPro"/>
</dbReference>
<dbReference type="Pfam" id="PF15632">
    <property type="entry name" value="ATPgrasp_Ter"/>
    <property type="match status" value="1"/>
</dbReference>
<dbReference type="GO" id="GO:0005524">
    <property type="term" value="F:ATP binding"/>
    <property type="evidence" value="ECO:0007669"/>
    <property type="project" value="UniProtKB-UniRule"/>
</dbReference>
<proteinExistence type="predicted"/>
<keyword evidence="1" id="KW-0547">Nucleotide-binding</keyword>
<dbReference type="PROSITE" id="PS50975">
    <property type="entry name" value="ATP_GRASP"/>
    <property type="match status" value="1"/>
</dbReference>
<feature type="domain" description="ATP-grasp" evidence="2">
    <location>
        <begin position="109"/>
        <end position="277"/>
    </location>
</feature>